<gene>
    <name evidence="4" type="ORF">SAMN04487950_3158</name>
</gene>
<evidence type="ECO:0000259" key="2">
    <source>
        <dbReference type="Pfam" id="PF25253"/>
    </source>
</evidence>
<dbReference type="STRING" id="553466.SAMN04487950_3158"/>
<organism evidence="4 5">
    <name type="scientific">Halogranum rubrum</name>
    <dbReference type="NCBI Taxonomy" id="553466"/>
    <lineage>
        <taxon>Archaea</taxon>
        <taxon>Methanobacteriati</taxon>
        <taxon>Methanobacteriota</taxon>
        <taxon>Stenosarchaea group</taxon>
        <taxon>Halobacteria</taxon>
        <taxon>Halobacteriales</taxon>
        <taxon>Haloferacaceae</taxon>
    </lineage>
</organism>
<dbReference type="InterPro" id="IPR058577">
    <property type="entry name" value="DUF7855_C"/>
</dbReference>
<proteinExistence type="predicted"/>
<sequence>MLLVVTYSKAARGTLRNVCRTHDETVVRRFGRAALFDETEFGAFLALRLREKHGGDVQIERTEPLNEFAAVAADVRDAAEAYENRETPSTPYDKFAAGTDHPDPSTLRSRDL</sequence>
<dbReference type="Pfam" id="PF25253">
    <property type="entry name" value="DUF7855"/>
    <property type="match status" value="1"/>
</dbReference>
<feature type="domain" description="DUF7855" evidence="2">
    <location>
        <begin position="1"/>
        <end position="64"/>
    </location>
</feature>
<keyword evidence="5" id="KW-1185">Reference proteome</keyword>
<dbReference type="AlphaFoldDB" id="A0A1I4GAN4"/>
<feature type="domain" description="DUF7855" evidence="3">
    <location>
        <begin position="66"/>
        <end position="112"/>
    </location>
</feature>
<protein>
    <submittedName>
        <fullName evidence="4">Uncharacterized protein</fullName>
    </submittedName>
</protein>
<feature type="compositionally biased region" description="Basic and acidic residues" evidence="1">
    <location>
        <begin position="100"/>
        <end position="112"/>
    </location>
</feature>
<evidence type="ECO:0000313" key="4">
    <source>
        <dbReference type="EMBL" id="SFL27118.1"/>
    </source>
</evidence>
<evidence type="ECO:0000259" key="3">
    <source>
        <dbReference type="Pfam" id="PF26293"/>
    </source>
</evidence>
<evidence type="ECO:0000313" key="5">
    <source>
        <dbReference type="Proteomes" id="UP000199607"/>
    </source>
</evidence>
<reference evidence="5" key="1">
    <citation type="submission" date="2016-10" db="EMBL/GenBank/DDBJ databases">
        <authorList>
            <person name="Varghese N."/>
            <person name="Submissions S."/>
        </authorList>
    </citation>
    <scope>NUCLEOTIDE SEQUENCE [LARGE SCALE GENOMIC DNA]</scope>
    <source>
        <strain evidence="5">CGMCC 1.7738</strain>
    </source>
</reference>
<evidence type="ECO:0000256" key="1">
    <source>
        <dbReference type="SAM" id="MobiDB-lite"/>
    </source>
</evidence>
<accession>A0A1I4GAN4</accession>
<dbReference type="Proteomes" id="UP000199607">
    <property type="component" value="Unassembled WGS sequence"/>
</dbReference>
<dbReference type="EMBL" id="FOTC01000003">
    <property type="protein sequence ID" value="SFL27118.1"/>
    <property type="molecule type" value="Genomic_DNA"/>
</dbReference>
<dbReference type="Pfam" id="PF26293">
    <property type="entry name" value="DUF7855_C"/>
    <property type="match status" value="1"/>
</dbReference>
<feature type="region of interest" description="Disordered" evidence="1">
    <location>
        <begin position="79"/>
        <end position="112"/>
    </location>
</feature>
<dbReference type="RefSeq" id="WP_089870317.1">
    <property type="nucleotide sequence ID" value="NZ_FOTC01000003.1"/>
</dbReference>
<dbReference type="InterPro" id="IPR057177">
    <property type="entry name" value="DUF7855_N"/>
</dbReference>
<name>A0A1I4GAN4_9EURY</name>